<dbReference type="AlphaFoldDB" id="A0A7S2V1Q5"/>
<evidence type="ECO:0000256" key="1">
    <source>
        <dbReference type="ARBA" id="ARBA00006623"/>
    </source>
</evidence>
<proteinExistence type="inferred from homology"/>
<dbReference type="InterPro" id="IPR048364">
    <property type="entry name" value="Hikeshi-like_C"/>
</dbReference>
<feature type="domain" description="Hikeshi-like C-terminal" evidence="3">
    <location>
        <begin position="159"/>
        <end position="213"/>
    </location>
</feature>
<dbReference type="EMBL" id="HBHR01013314">
    <property type="protein sequence ID" value="CAD9864613.1"/>
    <property type="molecule type" value="Transcribed_RNA"/>
</dbReference>
<reference evidence="4" key="1">
    <citation type="submission" date="2021-01" db="EMBL/GenBank/DDBJ databases">
        <authorList>
            <person name="Corre E."/>
            <person name="Pelletier E."/>
            <person name="Niang G."/>
            <person name="Scheremetjew M."/>
            <person name="Finn R."/>
            <person name="Kale V."/>
            <person name="Holt S."/>
            <person name="Cochrane G."/>
            <person name="Meng A."/>
            <person name="Brown T."/>
            <person name="Cohen L."/>
        </authorList>
    </citation>
    <scope>NUCLEOTIDE SEQUENCE</scope>
    <source>
        <strain evidence="4">CCMP1661</strain>
    </source>
</reference>
<evidence type="ECO:0000259" key="3">
    <source>
        <dbReference type="Pfam" id="PF21057"/>
    </source>
</evidence>
<gene>
    <name evidence="4" type="ORF">FJAP1339_LOCUS6552</name>
</gene>
<dbReference type="InterPro" id="IPR008493">
    <property type="entry name" value="Hikeshi-like_N"/>
</dbReference>
<dbReference type="GO" id="GO:0005829">
    <property type="term" value="C:cytosol"/>
    <property type="evidence" value="ECO:0007669"/>
    <property type="project" value="TreeGrafter"/>
</dbReference>
<dbReference type="GO" id="GO:0006606">
    <property type="term" value="P:protein import into nucleus"/>
    <property type="evidence" value="ECO:0007669"/>
    <property type="project" value="TreeGrafter"/>
</dbReference>
<evidence type="ECO:0000259" key="2">
    <source>
        <dbReference type="Pfam" id="PF05603"/>
    </source>
</evidence>
<dbReference type="Pfam" id="PF21057">
    <property type="entry name" value="Hikeshi-like_C"/>
    <property type="match status" value="1"/>
</dbReference>
<protein>
    <recommendedName>
        <fullName evidence="5">Hikeshi-like domain-containing protein</fullName>
    </recommendedName>
</protein>
<sequence length="215" mass="24126">MFQEGMEVEAGSNPILPTAETQATFLQNGLNQQPITNDFFGLLVPGRPVQTAFRQILETKFVADILNPQEISDVCFFTLPNFVIPEGFSVILYYSPAPFDNWSVLGALSTAKPSGVFRTGWATNESLRGASHLQLGVSIESVDVMKNLNLDETGVEDRKQFAHKIALDLFQFMASFSQSSSQGGELMVIPTNILDRWMERFEQKYRVDPNFMMKK</sequence>
<dbReference type="GO" id="GO:0061608">
    <property type="term" value="F:nuclear import signal receptor activity"/>
    <property type="evidence" value="ECO:0007669"/>
    <property type="project" value="TreeGrafter"/>
</dbReference>
<name>A0A7S2V1Q5_9STRA</name>
<dbReference type="GO" id="GO:0005634">
    <property type="term" value="C:nucleus"/>
    <property type="evidence" value="ECO:0007669"/>
    <property type="project" value="TreeGrafter"/>
</dbReference>
<dbReference type="PANTHER" id="PTHR12925">
    <property type="entry name" value="HIKESHI FAMILY MEMBER"/>
    <property type="match status" value="1"/>
</dbReference>
<dbReference type="Pfam" id="PF05603">
    <property type="entry name" value="Hikeshi-like_N"/>
    <property type="match status" value="1"/>
</dbReference>
<comment type="similarity">
    <text evidence="1">Belongs to the OPI10 family.</text>
</comment>
<dbReference type="PANTHER" id="PTHR12925:SF0">
    <property type="entry name" value="PROTEIN HIKESHI"/>
    <property type="match status" value="1"/>
</dbReference>
<dbReference type="InterPro" id="IPR031318">
    <property type="entry name" value="OPI10"/>
</dbReference>
<organism evidence="4">
    <name type="scientific">Fibrocapsa japonica</name>
    <dbReference type="NCBI Taxonomy" id="94617"/>
    <lineage>
        <taxon>Eukaryota</taxon>
        <taxon>Sar</taxon>
        <taxon>Stramenopiles</taxon>
        <taxon>Ochrophyta</taxon>
        <taxon>Raphidophyceae</taxon>
        <taxon>Chattonellales</taxon>
        <taxon>Chattonellaceae</taxon>
        <taxon>Fibrocapsa</taxon>
    </lineage>
</organism>
<accession>A0A7S2V1Q5</accession>
<feature type="domain" description="Hikeshi-like N-terminal" evidence="2">
    <location>
        <begin position="44"/>
        <end position="146"/>
    </location>
</feature>
<evidence type="ECO:0008006" key="5">
    <source>
        <dbReference type="Google" id="ProtNLM"/>
    </source>
</evidence>
<evidence type="ECO:0000313" key="4">
    <source>
        <dbReference type="EMBL" id="CAD9864613.1"/>
    </source>
</evidence>